<sequence length="255" mass="29617">MQQGWISLHRKMLYSNIFQNEKLLKVFIYCLLKATHTDHELQVGRQTVRLKPGQFVFGRKKAAIELEMKESTIRDYMKILEDDKTIDIKSTNKFSLVTIVNWELYQPLNFNSDNKSDSKRTAKGQQINTNNNGNKGNNDNKNNYYVEIIDFLNQHAETNFKSSTKKTKELINARLAEGFTLEDFKTVIEYCCKEWKGKVFGNGELGDSYLRPSTLFNNKFDERLNKAKLGSTQTPQQEQASNYKPIKIDMTRGED</sequence>
<feature type="region of interest" description="Disordered" evidence="1">
    <location>
        <begin position="114"/>
        <end position="139"/>
    </location>
</feature>
<dbReference type="Pfam" id="PF09524">
    <property type="entry name" value="Phg_2220_C"/>
    <property type="match status" value="1"/>
</dbReference>
<feature type="region of interest" description="Disordered" evidence="1">
    <location>
        <begin position="228"/>
        <end position="255"/>
    </location>
</feature>
<evidence type="ECO:0000256" key="1">
    <source>
        <dbReference type="SAM" id="MobiDB-lite"/>
    </source>
</evidence>
<dbReference type="Proteomes" id="UP000640930">
    <property type="component" value="Unassembled WGS sequence"/>
</dbReference>
<evidence type="ECO:0000313" key="3">
    <source>
        <dbReference type="EMBL" id="MBD8028181.1"/>
    </source>
</evidence>
<dbReference type="InterPro" id="IPR011741">
    <property type="entry name" value="Phg_2220_C"/>
</dbReference>
<keyword evidence="4" id="KW-1185">Reference proteome</keyword>
<name>A0ABR8XG19_9BACL</name>
<protein>
    <submittedName>
        <fullName evidence="3">Conserved phage C-terminal domain-containing protein</fullName>
    </submittedName>
</protein>
<accession>A0ABR8XG19</accession>
<organism evidence="3 4">
    <name type="scientific">Ureibacillus galli</name>
    <dbReference type="NCBI Taxonomy" id="2762222"/>
    <lineage>
        <taxon>Bacteria</taxon>
        <taxon>Bacillati</taxon>
        <taxon>Bacillota</taxon>
        <taxon>Bacilli</taxon>
        <taxon>Bacillales</taxon>
        <taxon>Caryophanaceae</taxon>
        <taxon>Ureibacillus</taxon>
    </lineage>
</organism>
<gene>
    <name evidence="3" type="ORF">H9636_16150</name>
</gene>
<feature type="domain" description="Phage conserved hypothetical protein C-terminal" evidence="2">
    <location>
        <begin position="148"/>
        <end position="224"/>
    </location>
</feature>
<evidence type="ECO:0000259" key="2">
    <source>
        <dbReference type="Pfam" id="PF09524"/>
    </source>
</evidence>
<feature type="compositionally biased region" description="Polar residues" evidence="1">
    <location>
        <begin position="230"/>
        <end position="242"/>
    </location>
</feature>
<reference evidence="3 4" key="1">
    <citation type="submission" date="2020-08" db="EMBL/GenBank/DDBJ databases">
        <title>A Genomic Blueprint of the Chicken Gut Microbiome.</title>
        <authorList>
            <person name="Gilroy R."/>
            <person name="Ravi A."/>
            <person name="Getino M."/>
            <person name="Pursley I."/>
            <person name="Horton D.L."/>
            <person name="Alikhan N.-F."/>
            <person name="Baker D."/>
            <person name="Gharbi K."/>
            <person name="Hall N."/>
            <person name="Watson M."/>
            <person name="Adriaenssens E.M."/>
            <person name="Foster-Nyarko E."/>
            <person name="Jarju S."/>
            <person name="Secka A."/>
            <person name="Antonio M."/>
            <person name="Oren A."/>
            <person name="Chaudhuri R."/>
            <person name="La Ragione R.M."/>
            <person name="Hildebrand F."/>
            <person name="Pallen M.J."/>
        </authorList>
    </citation>
    <scope>NUCLEOTIDE SEQUENCE [LARGE SCALE GENOMIC DNA]</scope>
    <source>
        <strain evidence="3 4">Re31</strain>
    </source>
</reference>
<feature type="compositionally biased region" description="Basic and acidic residues" evidence="1">
    <location>
        <begin position="246"/>
        <end position="255"/>
    </location>
</feature>
<comment type="caution">
    <text evidence="3">The sequence shown here is derived from an EMBL/GenBank/DDBJ whole genome shotgun (WGS) entry which is preliminary data.</text>
</comment>
<feature type="compositionally biased region" description="Low complexity" evidence="1">
    <location>
        <begin position="128"/>
        <end position="139"/>
    </location>
</feature>
<dbReference type="NCBIfam" id="TIGR02220">
    <property type="entry name" value="phg_TIGR02220"/>
    <property type="match status" value="1"/>
</dbReference>
<dbReference type="RefSeq" id="WP_191708591.1">
    <property type="nucleotide sequence ID" value="NZ_JACSQA010000032.1"/>
</dbReference>
<proteinExistence type="predicted"/>
<dbReference type="EMBL" id="JACSQA010000032">
    <property type="protein sequence ID" value="MBD8028181.1"/>
    <property type="molecule type" value="Genomic_DNA"/>
</dbReference>
<evidence type="ECO:0000313" key="4">
    <source>
        <dbReference type="Proteomes" id="UP000640930"/>
    </source>
</evidence>